<proteinExistence type="predicted"/>
<reference evidence="7 8" key="1">
    <citation type="submission" date="2017-04" db="EMBL/GenBank/DDBJ databases">
        <title>The new phylogeny of genus Mycobacterium.</title>
        <authorList>
            <person name="Tortoli E."/>
            <person name="Trovato A."/>
            <person name="Cirillo D.M."/>
        </authorList>
    </citation>
    <scope>NUCLEOTIDE SEQUENCE [LARGE SCALE GENOMIC DNA]</scope>
    <source>
        <strain evidence="7 8">DSM 45247</strain>
    </source>
</reference>
<organism evidence="7 8">
    <name type="scientific">Mycolicibacterium vulneris</name>
    <dbReference type="NCBI Taxonomy" id="547163"/>
    <lineage>
        <taxon>Bacteria</taxon>
        <taxon>Bacillati</taxon>
        <taxon>Actinomycetota</taxon>
        <taxon>Actinomycetes</taxon>
        <taxon>Mycobacteriales</taxon>
        <taxon>Mycobacteriaceae</taxon>
        <taxon>Mycolicibacterium</taxon>
    </lineage>
</organism>
<feature type="transmembrane region" description="Helical" evidence="6">
    <location>
        <begin position="400"/>
        <end position="420"/>
    </location>
</feature>
<feature type="transmembrane region" description="Helical" evidence="6">
    <location>
        <begin position="71"/>
        <end position="95"/>
    </location>
</feature>
<keyword evidence="3 6" id="KW-1133">Transmembrane helix</keyword>
<feature type="transmembrane region" description="Helical" evidence="6">
    <location>
        <begin position="228"/>
        <end position="245"/>
    </location>
</feature>
<evidence type="ECO:0000256" key="4">
    <source>
        <dbReference type="ARBA" id="ARBA00023136"/>
    </source>
</evidence>
<dbReference type="OrthoDB" id="9759676at2"/>
<evidence type="ECO:0000256" key="6">
    <source>
        <dbReference type="SAM" id="Phobius"/>
    </source>
</evidence>
<dbReference type="GO" id="GO:0022857">
    <property type="term" value="F:transmembrane transporter activity"/>
    <property type="evidence" value="ECO:0007669"/>
    <property type="project" value="InterPro"/>
</dbReference>
<dbReference type="PANTHER" id="PTHR47704:SF1">
    <property type="entry name" value="POTASSIUM TRANSPORTER KIMA"/>
    <property type="match status" value="1"/>
</dbReference>
<evidence type="ECO:0000313" key="8">
    <source>
        <dbReference type="Proteomes" id="UP000242320"/>
    </source>
</evidence>
<dbReference type="GO" id="GO:0016020">
    <property type="term" value="C:membrane"/>
    <property type="evidence" value="ECO:0007669"/>
    <property type="project" value="UniProtKB-SubCell"/>
</dbReference>
<comment type="subcellular location">
    <subcellularLocation>
        <location evidence="1">Membrane</location>
        <topology evidence="1">Multi-pass membrane protein</topology>
    </subcellularLocation>
</comment>
<feature type="transmembrane region" description="Helical" evidence="6">
    <location>
        <begin position="157"/>
        <end position="174"/>
    </location>
</feature>
<dbReference type="InterPro" id="IPR053153">
    <property type="entry name" value="APC_K+_Transporter"/>
</dbReference>
<dbReference type="Pfam" id="PF13520">
    <property type="entry name" value="AA_permease_2"/>
    <property type="match status" value="1"/>
</dbReference>
<feature type="transmembrane region" description="Helical" evidence="6">
    <location>
        <begin position="432"/>
        <end position="455"/>
    </location>
</feature>
<evidence type="ECO:0000256" key="2">
    <source>
        <dbReference type="ARBA" id="ARBA00022692"/>
    </source>
</evidence>
<feature type="transmembrane region" description="Helical" evidence="6">
    <location>
        <begin position="186"/>
        <end position="208"/>
    </location>
</feature>
<feature type="transmembrane region" description="Helical" evidence="6">
    <location>
        <begin position="374"/>
        <end position="394"/>
    </location>
</feature>
<feature type="transmembrane region" description="Helical" evidence="6">
    <location>
        <begin position="275"/>
        <end position="294"/>
    </location>
</feature>
<evidence type="ECO:0000256" key="1">
    <source>
        <dbReference type="ARBA" id="ARBA00004141"/>
    </source>
</evidence>
<gene>
    <name evidence="7" type="ORF">B8W69_16765</name>
</gene>
<evidence type="ECO:0000256" key="3">
    <source>
        <dbReference type="ARBA" id="ARBA00022989"/>
    </source>
</evidence>
<accession>A0A1X2KXH1</accession>
<feature type="transmembrane region" description="Helical" evidence="6">
    <location>
        <begin position="326"/>
        <end position="353"/>
    </location>
</feature>
<dbReference type="PANTHER" id="PTHR47704">
    <property type="entry name" value="POTASSIUM TRANSPORTER KIMA"/>
    <property type="match status" value="1"/>
</dbReference>
<feature type="region of interest" description="Disordered" evidence="5">
    <location>
        <begin position="636"/>
        <end position="668"/>
    </location>
</feature>
<dbReference type="AlphaFoldDB" id="A0A1X2KXH1"/>
<dbReference type="Proteomes" id="UP000242320">
    <property type="component" value="Unassembled WGS sequence"/>
</dbReference>
<keyword evidence="8" id="KW-1185">Reference proteome</keyword>
<keyword evidence="7" id="KW-0238">DNA-binding</keyword>
<dbReference type="EMBL" id="NCXM01000016">
    <property type="protein sequence ID" value="OSC26479.1"/>
    <property type="molecule type" value="Genomic_DNA"/>
</dbReference>
<feature type="transmembrane region" description="Helical" evidence="6">
    <location>
        <begin position="123"/>
        <end position="151"/>
    </location>
</feature>
<feature type="transmembrane region" description="Helical" evidence="6">
    <location>
        <begin position="461"/>
        <end position="479"/>
    </location>
</feature>
<dbReference type="GO" id="GO:0003677">
    <property type="term" value="F:DNA binding"/>
    <property type="evidence" value="ECO:0007669"/>
    <property type="project" value="UniProtKB-KW"/>
</dbReference>
<comment type="caution">
    <text evidence="7">The sequence shown here is derived from an EMBL/GenBank/DDBJ whole genome shotgun (WGS) entry which is preliminary data.</text>
</comment>
<name>A0A1X2KXH1_9MYCO</name>
<protein>
    <submittedName>
        <fullName evidence="7">DNA-binding protein</fullName>
    </submittedName>
</protein>
<evidence type="ECO:0000313" key="7">
    <source>
        <dbReference type="EMBL" id="OSC26479.1"/>
    </source>
</evidence>
<sequence length="668" mass="72136">MTTSARRLSIPASIGDRWKRAFLGEPLISERLESETLSNPVALGAIAPDAISSIAYGPEQIVVELLPQAGLAAFVLVLPIAGVILLILALVTASYREVLMAYTRAGGSYVVARENLGPRMAQIAAAALLIDYVVTVAVQPAAGTVAVVTAIPQLRPYHLEISVAAVLLTCYVNLRGLRQSGRVFAVMTYGFITMLAVTIATGVIREIFWGLPRYVPHHTSGLVPVHQGSGLVMGATILVLLRAFAHGTTSMAGIEAISNTVDVFRKPQGPNARRALTAIACIIGFLLMGVAYLAHHTHVIPYTSEYPSMLAEIARTVFGNGAIGHALYFLVQAATAAILFTGANTAFNGFPALASFVAADRFLPRPLTKRGHRLVFSNGIVTLTALAVALLLVTRASLHALIPLYAMGVFTAFAMAGYGMTKHHLTQRPPGWRYKLAINLSAGITSTIVVGIFAVAKFTEGAWLIVVVFPVLVFVFIRLNNQYRAETAILEKFRTDRPDEKKYAKHNVFLCVNTVDIAMLEALRYGKDLGADELIAVHFMIDAEHAQHLRKLWRRYDLDTPLRVIDCPDRQLTRAAQELVLSERDTRPDTEVTVLLPRRAYGLLGRVLHDRTADAIAKAVSRSPNAAATIVPFDVRNGHRPPRLDHHHTAGCSASAGAAEPTGPASAT</sequence>
<keyword evidence="4 6" id="KW-0472">Membrane</keyword>
<keyword evidence="2 6" id="KW-0812">Transmembrane</keyword>
<dbReference type="InterPro" id="IPR002293">
    <property type="entry name" value="AA/rel_permease1"/>
</dbReference>
<dbReference type="Gene3D" id="1.20.1740.10">
    <property type="entry name" value="Amino acid/polyamine transporter I"/>
    <property type="match status" value="1"/>
</dbReference>
<evidence type="ECO:0000256" key="5">
    <source>
        <dbReference type="SAM" id="MobiDB-lite"/>
    </source>
</evidence>